<evidence type="ECO:0000313" key="3">
    <source>
        <dbReference type="Proteomes" id="UP000480350"/>
    </source>
</evidence>
<organism evidence="2 3">
    <name type="scientific">Kangsaoukella pontilimi</name>
    <dbReference type="NCBI Taxonomy" id="2691042"/>
    <lineage>
        <taxon>Bacteria</taxon>
        <taxon>Pseudomonadati</taxon>
        <taxon>Pseudomonadota</taxon>
        <taxon>Alphaproteobacteria</taxon>
        <taxon>Rhodobacterales</taxon>
        <taxon>Paracoccaceae</taxon>
        <taxon>Kangsaoukella</taxon>
    </lineage>
</organism>
<protein>
    <recommendedName>
        <fullName evidence="4">RiboL-PSP-HEPN domain-containing protein</fullName>
    </recommendedName>
</protein>
<keyword evidence="3" id="KW-1185">Reference proteome</keyword>
<comment type="caution">
    <text evidence="2">The sequence shown here is derived from an EMBL/GenBank/DDBJ whole genome shotgun (WGS) entry which is preliminary data.</text>
</comment>
<dbReference type="Proteomes" id="UP000480350">
    <property type="component" value="Unassembled WGS sequence"/>
</dbReference>
<proteinExistence type="predicted"/>
<dbReference type="RefSeq" id="WP_160763850.1">
    <property type="nucleotide sequence ID" value="NZ_WUPT01000001.1"/>
</dbReference>
<accession>A0A7C9MAG4</accession>
<dbReference type="EMBL" id="WUPT01000001">
    <property type="protein sequence ID" value="MXQ08013.1"/>
    <property type="molecule type" value="Genomic_DNA"/>
</dbReference>
<evidence type="ECO:0008006" key="4">
    <source>
        <dbReference type="Google" id="ProtNLM"/>
    </source>
</evidence>
<dbReference type="AlphaFoldDB" id="A0A7C9MAG4"/>
<reference evidence="2 3" key="2">
    <citation type="submission" date="2020-03" db="EMBL/GenBank/DDBJ databases">
        <title>Kangsaoukella pontilimi gen. nov., sp. nov., a new member of the family Rhodobacteraceae isolated from a tidal mudflat.</title>
        <authorList>
            <person name="Kim I.S."/>
        </authorList>
    </citation>
    <scope>NUCLEOTIDE SEQUENCE [LARGE SCALE GENOMIC DNA]</scope>
    <source>
        <strain evidence="2 3">GH1-50</strain>
    </source>
</reference>
<evidence type="ECO:0000313" key="2">
    <source>
        <dbReference type="EMBL" id="MXQ08013.1"/>
    </source>
</evidence>
<feature type="compositionally biased region" description="Basic residues" evidence="1">
    <location>
        <begin position="1"/>
        <end position="13"/>
    </location>
</feature>
<reference evidence="2 3" key="1">
    <citation type="submission" date="2019-12" db="EMBL/GenBank/DDBJ databases">
        <authorList>
            <person name="Lee S.D."/>
        </authorList>
    </citation>
    <scope>NUCLEOTIDE SEQUENCE [LARGE SCALE GENOMIC DNA]</scope>
    <source>
        <strain evidence="2 3">GH1-50</strain>
    </source>
</reference>
<name>A0A7C9MAG4_9RHOB</name>
<evidence type="ECO:0000256" key="1">
    <source>
        <dbReference type="SAM" id="MobiDB-lite"/>
    </source>
</evidence>
<gene>
    <name evidence="2" type="ORF">GQ651_09165</name>
</gene>
<feature type="region of interest" description="Disordered" evidence="1">
    <location>
        <begin position="1"/>
        <end position="20"/>
    </location>
</feature>
<sequence>MATRKLRPIKKKKPYTDASDEEKVARNWTKTLGLFERGEYSASTLRAAITLELMVNFAIREELVVEKGLPLEFVDKLLKDANGITRKYQGIFLPIMLEYEEHDELKTLWNSHIKKVNERRNRIAHGGEFDNKKAVKELLQMAHHVLERIVVIFGSTQTFRAPG</sequence>